<dbReference type="RefSeq" id="WP_306860473.1">
    <property type="nucleotide sequence ID" value="NZ_JAUSRB010000002.1"/>
</dbReference>
<feature type="transmembrane region" description="Helical" evidence="1">
    <location>
        <begin position="20"/>
        <end position="37"/>
    </location>
</feature>
<accession>A0ABT9R2Q3</accession>
<reference evidence="2 3" key="1">
    <citation type="submission" date="2023-07" db="EMBL/GenBank/DDBJ databases">
        <title>Sequencing the genomes of 1000 actinobacteria strains.</title>
        <authorList>
            <person name="Klenk H.-P."/>
        </authorList>
    </citation>
    <scope>NUCLEOTIDE SEQUENCE [LARGE SCALE GENOMIC DNA]</scope>
    <source>
        <strain evidence="2 3">DSM 44109</strain>
    </source>
</reference>
<dbReference type="Proteomes" id="UP001230426">
    <property type="component" value="Unassembled WGS sequence"/>
</dbReference>
<keyword evidence="1" id="KW-0472">Membrane</keyword>
<feature type="transmembrane region" description="Helical" evidence="1">
    <location>
        <begin position="180"/>
        <end position="196"/>
    </location>
</feature>
<feature type="transmembrane region" description="Helical" evidence="1">
    <location>
        <begin position="142"/>
        <end position="160"/>
    </location>
</feature>
<feature type="transmembrane region" description="Helical" evidence="1">
    <location>
        <begin position="49"/>
        <end position="70"/>
    </location>
</feature>
<protein>
    <recommendedName>
        <fullName evidence="4">ABC transporter permease</fullName>
    </recommendedName>
</protein>
<name>A0ABT9R2Q3_9ACTN</name>
<organism evidence="2 3">
    <name type="scientific">Streptosporangium brasiliense</name>
    <dbReference type="NCBI Taxonomy" id="47480"/>
    <lineage>
        <taxon>Bacteria</taxon>
        <taxon>Bacillati</taxon>
        <taxon>Actinomycetota</taxon>
        <taxon>Actinomycetes</taxon>
        <taxon>Streptosporangiales</taxon>
        <taxon>Streptosporangiaceae</taxon>
        <taxon>Streptosporangium</taxon>
    </lineage>
</organism>
<gene>
    <name evidence="2" type="ORF">J2S55_002783</name>
</gene>
<keyword evidence="1" id="KW-0812">Transmembrane</keyword>
<keyword evidence="1" id="KW-1133">Transmembrane helix</keyword>
<dbReference type="EMBL" id="JAUSRB010000002">
    <property type="protein sequence ID" value="MDP9863517.1"/>
    <property type="molecule type" value="Genomic_DNA"/>
</dbReference>
<evidence type="ECO:0000256" key="1">
    <source>
        <dbReference type="SAM" id="Phobius"/>
    </source>
</evidence>
<feature type="transmembrane region" description="Helical" evidence="1">
    <location>
        <begin position="90"/>
        <end position="110"/>
    </location>
</feature>
<evidence type="ECO:0000313" key="3">
    <source>
        <dbReference type="Proteomes" id="UP001230426"/>
    </source>
</evidence>
<evidence type="ECO:0000313" key="2">
    <source>
        <dbReference type="EMBL" id="MDP9863517.1"/>
    </source>
</evidence>
<evidence type="ECO:0008006" key="4">
    <source>
        <dbReference type="Google" id="ProtNLM"/>
    </source>
</evidence>
<feature type="transmembrane region" description="Helical" evidence="1">
    <location>
        <begin position="116"/>
        <end position="135"/>
    </location>
</feature>
<proteinExistence type="predicted"/>
<sequence>MADDFSALRSFVETRRLRPALGALLALSVAAGLWGRLDMTFPQAFGHLLTPVPVAVLMPIPFACVVVVSLHSTMAGFEAGAARQVRRIDVGQLGTLAVISAIGLIAGLWLTGTAETVPAALRNLLWWLGIACLSGWGFGRRLAWVLPLAIAVPVYVFGVVDGEVSPWAIPKLEVNVPHSWVVSGSVLLLGFTVLFLERRWRVPR</sequence>
<comment type="caution">
    <text evidence="2">The sequence shown here is derived from an EMBL/GenBank/DDBJ whole genome shotgun (WGS) entry which is preliminary data.</text>
</comment>
<keyword evidence="3" id="KW-1185">Reference proteome</keyword>